<protein>
    <recommendedName>
        <fullName evidence="5">RING-type domain-containing protein</fullName>
    </recommendedName>
</protein>
<dbReference type="KEGG" id="phet:94294014"/>
<feature type="region of interest" description="Disordered" evidence="4">
    <location>
        <begin position="146"/>
        <end position="167"/>
    </location>
</feature>
<comment type="caution">
    <text evidence="6">The sequence shown here is derived from an EMBL/GenBank/DDBJ whole genome shotgun (WGS) entry which is preliminary data.</text>
</comment>
<dbReference type="PROSITE" id="PS50089">
    <property type="entry name" value="ZF_RING_2"/>
    <property type="match status" value="1"/>
</dbReference>
<evidence type="ECO:0000256" key="1">
    <source>
        <dbReference type="ARBA" id="ARBA00022737"/>
    </source>
</evidence>
<dbReference type="SUPFAM" id="SSF48403">
    <property type="entry name" value="Ankyrin repeat"/>
    <property type="match status" value="1"/>
</dbReference>
<organism evidence="6 7">
    <name type="scientific">Porcisia hertigi</name>
    <dbReference type="NCBI Taxonomy" id="2761500"/>
    <lineage>
        <taxon>Eukaryota</taxon>
        <taxon>Discoba</taxon>
        <taxon>Euglenozoa</taxon>
        <taxon>Kinetoplastea</taxon>
        <taxon>Metakinetoplastina</taxon>
        <taxon>Trypanosomatida</taxon>
        <taxon>Trypanosomatidae</taxon>
        <taxon>Leishmaniinae</taxon>
        <taxon>Porcisia</taxon>
    </lineage>
</organism>
<proteinExistence type="predicted"/>
<name>A0A836L4Q0_9TRYP</name>
<dbReference type="OrthoDB" id="1711136at2759"/>
<dbReference type="Gene3D" id="3.30.40.10">
    <property type="entry name" value="Zinc/RING finger domain, C3HC4 (zinc finger)"/>
    <property type="match status" value="1"/>
</dbReference>
<dbReference type="GO" id="GO:0008270">
    <property type="term" value="F:zinc ion binding"/>
    <property type="evidence" value="ECO:0007669"/>
    <property type="project" value="UniProtKB-KW"/>
</dbReference>
<evidence type="ECO:0000259" key="5">
    <source>
        <dbReference type="PROSITE" id="PS50089"/>
    </source>
</evidence>
<dbReference type="PANTHER" id="PTHR24173">
    <property type="entry name" value="ANKYRIN REPEAT CONTAINING"/>
    <property type="match status" value="1"/>
</dbReference>
<dbReference type="PANTHER" id="PTHR24173:SF74">
    <property type="entry name" value="ANKYRIN REPEAT DOMAIN-CONTAINING PROTEIN 16"/>
    <property type="match status" value="1"/>
</dbReference>
<evidence type="ECO:0000256" key="4">
    <source>
        <dbReference type="SAM" id="MobiDB-lite"/>
    </source>
</evidence>
<dbReference type="GeneID" id="94294014"/>
<dbReference type="SMART" id="SM00184">
    <property type="entry name" value="RING"/>
    <property type="match status" value="1"/>
</dbReference>
<dbReference type="Pfam" id="PF12796">
    <property type="entry name" value="Ank_2"/>
    <property type="match status" value="1"/>
</dbReference>
<dbReference type="EMBL" id="JAFJZO010000038">
    <property type="protein sequence ID" value="KAG5488393.1"/>
    <property type="molecule type" value="Genomic_DNA"/>
</dbReference>
<feature type="compositionally biased region" description="Low complexity" evidence="4">
    <location>
        <begin position="707"/>
        <end position="722"/>
    </location>
</feature>
<keyword evidence="3" id="KW-0863">Zinc-finger</keyword>
<dbReference type="InterPro" id="IPR036770">
    <property type="entry name" value="Ankyrin_rpt-contain_sf"/>
</dbReference>
<evidence type="ECO:0000313" key="7">
    <source>
        <dbReference type="Proteomes" id="UP000674318"/>
    </source>
</evidence>
<feature type="region of interest" description="Disordered" evidence="4">
    <location>
        <begin position="798"/>
        <end position="826"/>
    </location>
</feature>
<feature type="region of interest" description="Disordered" evidence="4">
    <location>
        <begin position="697"/>
        <end position="722"/>
    </location>
</feature>
<dbReference type="Gene3D" id="1.25.40.20">
    <property type="entry name" value="Ankyrin repeat-containing domain"/>
    <property type="match status" value="1"/>
</dbReference>
<keyword evidence="3" id="KW-0479">Metal-binding</keyword>
<dbReference type="AlphaFoldDB" id="A0A836L4Q0"/>
<dbReference type="InterPro" id="IPR002110">
    <property type="entry name" value="Ankyrin_rpt"/>
</dbReference>
<dbReference type="InterPro" id="IPR001841">
    <property type="entry name" value="Znf_RING"/>
</dbReference>
<keyword evidence="7" id="KW-1185">Reference proteome</keyword>
<keyword evidence="2" id="KW-0040">ANK repeat</keyword>
<dbReference type="Pfam" id="PF13920">
    <property type="entry name" value="zf-C3HC4_3"/>
    <property type="match status" value="1"/>
</dbReference>
<dbReference type="InterPro" id="IPR013083">
    <property type="entry name" value="Znf_RING/FYVE/PHD"/>
</dbReference>
<keyword evidence="3" id="KW-0862">Zinc</keyword>
<accession>A0A836L4Q0</accession>
<sequence length="930" mass="98645">MEFRWAAEGKTEKLRQWLREHPERVNVPAQGSNMTLLYTCISNANRTDLASLQAGHSCYLSTIQMLCEEYKADVLAPNGGSCNTALHLAASIGAAGVVRYLVEVLHTPVDSTNVFGERPLQIAQRNGHTKCASILTAAAAAAKSPSAQDQPLAGRGATPSQPASPCTPPLCASAGGLAGEYGGLFRGVTVSDRDDKGDDEGMMRMRSDARVVTAVRATNEWNHHRLLDGIGGGPPSLPTQVTPLCGNGSRRAVFSMDGSSGFAVAGTAHSSSPHLHSKGLSRGAARCTKTIPARFAALAESNSAACLPLPVPLQPRKEYDISSSHIFANPDLQGFRLVYGDGFKFVQCSDHYEIRGILPYTYRGTVYYTPVIISVYAPLSPTDSLDSTAGGGGYAARGNDAADAASDESVLSYPPSGTLRVVGASEAATLPILNKATTKVDVHCRYRVCLNLQSLNNFTISRKAEYLDPISGAIIPAPGDDKYQSLTAYIRNVVVRNFEAVPPLIVPTSSYAFPLLPNLSWLGSSGDADVYRHHHSHNAPAFMKNALPNRTAAHIRCATILRDLSRFGDGLARYDPEKHCIAAYVPIFSEHKVSVLAMPQERPYVTTAGQGSTTDVGKSTLREDSATFSGGKAEVTQQVAVEAVVELQVRVFIQFSPTCSSRSNATSAEAGVGSESDVYAYPPRIYLVDATTRPLGHLVDGSTPTNTAVPGSPSSSSTTPSASSTAAAAAAAGTTLTAQCFAGIIKNRETGEVWPELLHLSQESWSATGSLYNILVELQCALKGVLESFAMNYTGRRFSSSPPRGGRLHFSGSDSRPAGAPPSAPVMSSSLDKFFGPTPISTQSLTTGLGSEGSCSIRRSSAGYCLYCMQSLRSSSRALLLMPCGHNGLCGLCVQRLQSHCREEVFACPVCRGDVRYVMEVVPSEGGKKA</sequence>
<gene>
    <name evidence="6" type="ORF">JKF63_08010</name>
</gene>
<evidence type="ECO:0000313" key="6">
    <source>
        <dbReference type="EMBL" id="KAG5488393.1"/>
    </source>
</evidence>
<feature type="domain" description="RING-type" evidence="5">
    <location>
        <begin position="865"/>
        <end position="912"/>
    </location>
</feature>
<dbReference type="Proteomes" id="UP000674318">
    <property type="component" value="Unassembled WGS sequence"/>
</dbReference>
<evidence type="ECO:0000256" key="3">
    <source>
        <dbReference type="PROSITE-ProRule" id="PRU00175"/>
    </source>
</evidence>
<evidence type="ECO:0000256" key="2">
    <source>
        <dbReference type="ARBA" id="ARBA00023043"/>
    </source>
</evidence>
<reference evidence="6 7" key="1">
    <citation type="submission" date="2021-02" db="EMBL/GenBank/DDBJ databases">
        <title>Porcisia hertigi Genome sequencing and assembly.</title>
        <authorList>
            <person name="Almutairi H."/>
            <person name="Gatherer D."/>
        </authorList>
    </citation>
    <scope>NUCLEOTIDE SEQUENCE [LARGE SCALE GENOMIC DNA]</scope>
    <source>
        <strain evidence="6 7">C119</strain>
    </source>
</reference>
<dbReference type="SUPFAM" id="SSF57850">
    <property type="entry name" value="RING/U-box"/>
    <property type="match status" value="1"/>
</dbReference>
<keyword evidence="1" id="KW-0677">Repeat</keyword>
<dbReference type="RefSeq" id="XP_067752211.1">
    <property type="nucleotide sequence ID" value="XM_067903937.1"/>
</dbReference>